<name>A0ABR1FEF1_9ASCO</name>
<proteinExistence type="inferred from homology"/>
<accession>A0ABR1FEF1</accession>
<evidence type="ECO:0000256" key="1">
    <source>
        <dbReference type="ARBA" id="ARBA00008842"/>
    </source>
</evidence>
<dbReference type="Gene3D" id="1.10.287.2720">
    <property type="match status" value="1"/>
</dbReference>
<dbReference type="Gene3D" id="6.10.250.1430">
    <property type="match status" value="1"/>
</dbReference>
<dbReference type="SUPFAM" id="SSF144000">
    <property type="entry name" value="Oxysterol-binding protein-like"/>
    <property type="match status" value="1"/>
</dbReference>
<evidence type="ECO:0000313" key="4">
    <source>
        <dbReference type="Proteomes" id="UP001498771"/>
    </source>
</evidence>
<gene>
    <name evidence="3" type="ORF">BZA70DRAFT_287538</name>
</gene>
<keyword evidence="4" id="KW-1185">Reference proteome</keyword>
<sequence>MAEQTPEQGGEIDKVPASQRGPWMTFLKSLATSKGDIASITAPPFILSSTSLTEYSKFWAELPDLFVAPSMVVDPEERALAVFRWFIATLKGQYTSRNEALGSEKKPLNPFLGEMFLGRWETDDEGTTMLVSEQVSHHPPVTAYATYNDVYGVELTGYNGQKASVSTTTLNIKQVGHAVYKITKFDESYYISLPSLHIEGLFYGAPYVELEGSTFIQSSSGYSFKIDYSGKGYFSGKKNTYKAKMFGPDSSSKPLYTFSGQWSGKSTVKDERAKSEKLFYDATEHTIVPLEIKPLEEQSPYETRKAWAKVAAAVSVMDYDTIHVEKSKIENEQRALRKQEKEEGREWTRRYFTLVDSDEGLKKLASGAGITADEKVWRFNRDDFESGPDKC</sequence>
<dbReference type="InterPro" id="IPR018494">
    <property type="entry name" value="Oxysterol-bd_CS"/>
</dbReference>
<dbReference type="Gene3D" id="3.30.70.3490">
    <property type="match status" value="1"/>
</dbReference>
<dbReference type="Gene3D" id="2.40.160.120">
    <property type="match status" value="1"/>
</dbReference>
<evidence type="ECO:0008006" key="5">
    <source>
        <dbReference type="Google" id="ProtNLM"/>
    </source>
</evidence>
<reference evidence="3 4" key="1">
    <citation type="submission" date="2024-03" db="EMBL/GenBank/DDBJ databases">
        <title>Genome-scale model development and genomic sequencing of the oleaginous clade Lipomyces.</title>
        <authorList>
            <consortium name="Lawrence Berkeley National Laboratory"/>
            <person name="Czajka J.J."/>
            <person name="Han Y."/>
            <person name="Kim J."/>
            <person name="Mondo S.J."/>
            <person name="Hofstad B.A."/>
            <person name="Robles A."/>
            <person name="Haridas S."/>
            <person name="Riley R."/>
            <person name="LaButti K."/>
            <person name="Pangilinan J."/>
            <person name="Andreopoulos W."/>
            <person name="Lipzen A."/>
            <person name="Yan J."/>
            <person name="Wang M."/>
            <person name="Ng V."/>
            <person name="Grigoriev I.V."/>
            <person name="Spatafora J.W."/>
            <person name="Magnuson J.K."/>
            <person name="Baker S.E."/>
            <person name="Pomraning K.R."/>
        </authorList>
    </citation>
    <scope>NUCLEOTIDE SEQUENCE [LARGE SCALE GENOMIC DNA]</scope>
    <source>
        <strain evidence="3 4">Phaff 52-87</strain>
    </source>
</reference>
<dbReference type="PANTHER" id="PTHR10972">
    <property type="entry name" value="OXYSTEROL-BINDING PROTEIN-RELATED"/>
    <property type="match status" value="1"/>
</dbReference>
<dbReference type="InterPro" id="IPR037239">
    <property type="entry name" value="OSBP_sf"/>
</dbReference>
<comment type="similarity">
    <text evidence="1 2">Belongs to the OSBP family.</text>
</comment>
<comment type="caution">
    <text evidence="3">The sequence shown here is derived from an EMBL/GenBank/DDBJ whole genome shotgun (WGS) entry which is preliminary data.</text>
</comment>
<dbReference type="Proteomes" id="UP001498771">
    <property type="component" value="Unassembled WGS sequence"/>
</dbReference>
<dbReference type="InterPro" id="IPR000648">
    <property type="entry name" value="Oxysterol-bd"/>
</dbReference>
<dbReference type="RefSeq" id="XP_064771254.1">
    <property type="nucleotide sequence ID" value="XM_064913962.1"/>
</dbReference>
<dbReference type="EMBL" id="JBBJBU010000001">
    <property type="protein sequence ID" value="KAK7208221.1"/>
    <property type="molecule type" value="Genomic_DNA"/>
</dbReference>
<evidence type="ECO:0000313" key="3">
    <source>
        <dbReference type="EMBL" id="KAK7208221.1"/>
    </source>
</evidence>
<dbReference type="Pfam" id="PF01237">
    <property type="entry name" value="Oxysterol_BP"/>
    <property type="match status" value="1"/>
</dbReference>
<evidence type="ECO:0000256" key="2">
    <source>
        <dbReference type="RuleBase" id="RU003844"/>
    </source>
</evidence>
<organism evidence="3 4">
    <name type="scientific">Myxozyma melibiosi</name>
    <dbReference type="NCBI Taxonomy" id="54550"/>
    <lineage>
        <taxon>Eukaryota</taxon>
        <taxon>Fungi</taxon>
        <taxon>Dikarya</taxon>
        <taxon>Ascomycota</taxon>
        <taxon>Saccharomycotina</taxon>
        <taxon>Lipomycetes</taxon>
        <taxon>Lipomycetales</taxon>
        <taxon>Lipomycetaceae</taxon>
        <taxon>Myxozyma</taxon>
    </lineage>
</organism>
<dbReference type="PANTHER" id="PTHR10972:SF184">
    <property type="entry name" value="OXYSTEROL-BINDING PROTEIN HOMOLOG 4-RELATED"/>
    <property type="match status" value="1"/>
</dbReference>
<dbReference type="GeneID" id="90039474"/>
<dbReference type="PROSITE" id="PS01013">
    <property type="entry name" value="OSBP"/>
    <property type="match status" value="1"/>
</dbReference>
<protein>
    <recommendedName>
        <fullName evidence="5">Oxysterol binding protein</fullName>
    </recommendedName>
</protein>